<dbReference type="Proteomes" id="UP000316887">
    <property type="component" value="Unassembled WGS sequence"/>
</dbReference>
<keyword evidence="1" id="KW-0472">Membrane</keyword>
<protein>
    <submittedName>
        <fullName evidence="2">Uncharacterized protein</fullName>
    </submittedName>
</protein>
<keyword evidence="1" id="KW-1133">Transmembrane helix</keyword>
<feature type="transmembrane region" description="Helical" evidence="1">
    <location>
        <begin position="67"/>
        <end position="90"/>
    </location>
</feature>
<accession>A0A542VZE3</accession>
<dbReference type="AlphaFoldDB" id="A0A542VZE3"/>
<keyword evidence="1" id="KW-0812">Transmembrane</keyword>
<evidence type="ECO:0000313" key="2">
    <source>
        <dbReference type="EMBL" id="TQL16700.1"/>
    </source>
</evidence>
<evidence type="ECO:0000313" key="3">
    <source>
        <dbReference type="Proteomes" id="UP000316887"/>
    </source>
</evidence>
<gene>
    <name evidence="2" type="ORF">FBY58_0241</name>
</gene>
<proteinExistence type="predicted"/>
<evidence type="ECO:0000256" key="1">
    <source>
        <dbReference type="SAM" id="Phobius"/>
    </source>
</evidence>
<dbReference type="EMBL" id="VFOF01000001">
    <property type="protein sequence ID" value="TQL16700.1"/>
    <property type="molecule type" value="Genomic_DNA"/>
</dbReference>
<dbReference type="RefSeq" id="WP_141919118.1">
    <property type="nucleotide sequence ID" value="NZ_VFOF01000001.1"/>
</dbReference>
<reference evidence="2 3" key="1">
    <citation type="submission" date="2019-06" db="EMBL/GenBank/DDBJ databases">
        <title>Genome sequencing of Zymomonas mobilis strains for genetic engineering and biofuel applications.</title>
        <authorList>
            <person name="Teravest M."/>
        </authorList>
    </citation>
    <scope>NUCLEOTIDE SEQUENCE [LARGE SCALE GENOMIC DNA]</scope>
    <source>
        <strain evidence="2 3">AN0101</strain>
    </source>
</reference>
<organism evidence="2 3">
    <name type="scientific">Zymomonas mobilis</name>
    <dbReference type="NCBI Taxonomy" id="542"/>
    <lineage>
        <taxon>Bacteria</taxon>
        <taxon>Pseudomonadati</taxon>
        <taxon>Pseudomonadota</taxon>
        <taxon>Alphaproteobacteria</taxon>
        <taxon>Sphingomonadales</taxon>
        <taxon>Zymomonadaceae</taxon>
        <taxon>Zymomonas</taxon>
    </lineage>
</organism>
<feature type="transmembrane region" description="Helical" evidence="1">
    <location>
        <begin position="39"/>
        <end position="55"/>
    </location>
</feature>
<name>A0A542VZE3_ZYMMB</name>
<feature type="transmembrane region" description="Helical" evidence="1">
    <location>
        <begin position="96"/>
        <end position="115"/>
    </location>
</feature>
<comment type="caution">
    <text evidence="2">The sequence shown here is derived from an EMBL/GenBank/DDBJ whole genome shotgun (WGS) entry which is preliminary data.</text>
</comment>
<feature type="transmembrane region" description="Helical" evidence="1">
    <location>
        <begin position="12"/>
        <end position="33"/>
    </location>
</feature>
<sequence>MHWQSNNHSAPLKIFFINGLLLTYAVAITAYTTTQAHSSPIYYVLALLLGIYSYNKRPKLNLNRSSNPFLILISAAIIVTIIANLAFFIGIKNIKWVNIILFWIIGSHLSLMFDLKQRLNTK</sequence>